<evidence type="ECO:0000313" key="9">
    <source>
        <dbReference type="Proteomes" id="UP000263232"/>
    </source>
</evidence>
<accession>A0A347WN72</accession>
<gene>
    <name evidence="8" type="ORF">CL176_11270</name>
</gene>
<evidence type="ECO:0000256" key="2">
    <source>
        <dbReference type="ARBA" id="ARBA00022475"/>
    </source>
</evidence>
<keyword evidence="2" id="KW-1003">Cell membrane</keyword>
<protein>
    <recommendedName>
        <fullName evidence="7">ABC-2 type transporter transmembrane domain-containing protein</fullName>
    </recommendedName>
</protein>
<evidence type="ECO:0000259" key="7">
    <source>
        <dbReference type="Pfam" id="PF12698"/>
    </source>
</evidence>
<dbReference type="PANTHER" id="PTHR30294:SF29">
    <property type="entry name" value="MULTIDRUG ABC TRANSPORTER PERMEASE YBHS-RELATED"/>
    <property type="match status" value="1"/>
</dbReference>
<dbReference type="PANTHER" id="PTHR30294">
    <property type="entry name" value="MEMBRANE COMPONENT OF ABC TRANSPORTER YHHJ-RELATED"/>
    <property type="match status" value="1"/>
</dbReference>
<sequence length="426" mass="47596">MSKLWVITKSVYRRNVKSWGFVAMVLTPLIFLVIALGVGYLGNQAAVGQSVNLALVVDDVNLQKQFEASESENTYILVDSEEEGREQLISGQADAMLVVEMTGNGPTGKLYKRQGTDAINLSVEEAIMIRSQTAQVGERLGLTSQELFALMNQNSKIETIEIDISETGDLVVNPDNDIQRIVRTGVAYVILMFLFIFLVYYMQLIVEEIAKEKGSRVMEIVMSSMSATQHFFGKILGILLLIATHLAIYITLFLLVLLLNRQFGWVQVDLPPVIMLVAQAFVQDNRDIFLWSGAFAIIGALIYLALSAFFGSLASKVEDAQRVNTPMIFTILFGFYIGIFGLMSTSSLIVRIGSYIPFFTPFVMPIRIAHYSVSTTELWVMLGVCLLFIVGCFWLATAFYQSNVLTYSDKGVWHTLKRSMNLKRNA</sequence>
<evidence type="ECO:0000256" key="1">
    <source>
        <dbReference type="ARBA" id="ARBA00004651"/>
    </source>
</evidence>
<feature type="transmembrane region" description="Helical" evidence="6">
    <location>
        <begin position="21"/>
        <end position="42"/>
    </location>
</feature>
<organism evidence="8 9">
    <name type="scientific">Suicoccus acidiformans</name>
    <dbReference type="NCBI Taxonomy" id="2036206"/>
    <lineage>
        <taxon>Bacteria</taxon>
        <taxon>Bacillati</taxon>
        <taxon>Bacillota</taxon>
        <taxon>Bacilli</taxon>
        <taxon>Lactobacillales</taxon>
        <taxon>Aerococcaceae</taxon>
        <taxon>Suicoccus</taxon>
    </lineage>
</organism>
<keyword evidence="3 6" id="KW-0812">Transmembrane</keyword>
<dbReference type="GO" id="GO:0140359">
    <property type="term" value="F:ABC-type transporter activity"/>
    <property type="evidence" value="ECO:0007669"/>
    <property type="project" value="InterPro"/>
</dbReference>
<dbReference type="GO" id="GO:0005886">
    <property type="term" value="C:plasma membrane"/>
    <property type="evidence" value="ECO:0007669"/>
    <property type="project" value="UniProtKB-SubCell"/>
</dbReference>
<dbReference type="Proteomes" id="UP000263232">
    <property type="component" value="Chromosome"/>
</dbReference>
<feature type="transmembrane region" description="Helical" evidence="6">
    <location>
        <begin position="231"/>
        <end position="258"/>
    </location>
</feature>
<dbReference type="InterPro" id="IPR051449">
    <property type="entry name" value="ABC-2_transporter_component"/>
</dbReference>
<dbReference type="InterPro" id="IPR013525">
    <property type="entry name" value="ABC2_TM"/>
</dbReference>
<keyword evidence="4 6" id="KW-1133">Transmembrane helix</keyword>
<feature type="transmembrane region" description="Helical" evidence="6">
    <location>
        <begin position="186"/>
        <end position="210"/>
    </location>
</feature>
<keyword evidence="9" id="KW-1185">Reference proteome</keyword>
<proteinExistence type="predicted"/>
<dbReference type="OrthoDB" id="9768837at2"/>
<evidence type="ECO:0000256" key="4">
    <source>
        <dbReference type="ARBA" id="ARBA00022989"/>
    </source>
</evidence>
<dbReference type="KEGG" id="abae:CL176_11270"/>
<evidence type="ECO:0000313" key="8">
    <source>
        <dbReference type="EMBL" id="AXY26529.1"/>
    </source>
</evidence>
<evidence type="ECO:0000256" key="5">
    <source>
        <dbReference type="ARBA" id="ARBA00023136"/>
    </source>
</evidence>
<name>A0A347WN72_9LACT</name>
<dbReference type="EMBL" id="CP023434">
    <property type="protein sequence ID" value="AXY26529.1"/>
    <property type="molecule type" value="Genomic_DNA"/>
</dbReference>
<dbReference type="AlphaFoldDB" id="A0A347WN72"/>
<evidence type="ECO:0000256" key="3">
    <source>
        <dbReference type="ARBA" id="ARBA00022692"/>
    </source>
</evidence>
<feature type="transmembrane region" description="Helical" evidence="6">
    <location>
        <begin position="323"/>
        <end position="343"/>
    </location>
</feature>
<keyword evidence="5 6" id="KW-0472">Membrane</keyword>
<feature type="domain" description="ABC-2 type transporter transmembrane" evidence="7">
    <location>
        <begin position="20"/>
        <end position="397"/>
    </location>
</feature>
<evidence type="ECO:0000256" key="6">
    <source>
        <dbReference type="SAM" id="Phobius"/>
    </source>
</evidence>
<reference evidence="8 9" key="1">
    <citation type="submission" date="2017-09" db="EMBL/GenBank/DDBJ databases">
        <title>Complete genome sequence of Oxytococcus suis strain ZY16052.</title>
        <authorList>
            <person name="Li F."/>
        </authorList>
    </citation>
    <scope>NUCLEOTIDE SEQUENCE [LARGE SCALE GENOMIC DNA]</scope>
    <source>
        <strain evidence="8 9">ZY16052</strain>
    </source>
</reference>
<feature type="transmembrane region" description="Helical" evidence="6">
    <location>
        <begin position="355"/>
        <end position="373"/>
    </location>
</feature>
<dbReference type="Pfam" id="PF12698">
    <property type="entry name" value="ABC2_membrane_3"/>
    <property type="match status" value="1"/>
</dbReference>
<dbReference type="RefSeq" id="WP_118991385.1">
    <property type="nucleotide sequence ID" value="NZ_CP023434.1"/>
</dbReference>
<feature type="transmembrane region" description="Helical" evidence="6">
    <location>
        <begin position="379"/>
        <end position="400"/>
    </location>
</feature>
<comment type="subcellular location">
    <subcellularLocation>
        <location evidence="1">Cell membrane</location>
        <topology evidence="1">Multi-pass membrane protein</topology>
    </subcellularLocation>
</comment>
<feature type="transmembrane region" description="Helical" evidence="6">
    <location>
        <begin position="289"/>
        <end position="311"/>
    </location>
</feature>